<evidence type="ECO:0000313" key="2">
    <source>
        <dbReference type="Proteomes" id="UP001060085"/>
    </source>
</evidence>
<dbReference type="EMBL" id="CM044705">
    <property type="protein sequence ID" value="KAI5661929.1"/>
    <property type="molecule type" value="Genomic_DNA"/>
</dbReference>
<accession>A0ACC0AM70</accession>
<comment type="caution">
    <text evidence="1">The sequence shown here is derived from an EMBL/GenBank/DDBJ whole genome shotgun (WGS) entry which is preliminary data.</text>
</comment>
<protein>
    <submittedName>
        <fullName evidence="1">Uncharacterized protein</fullName>
    </submittedName>
</protein>
<keyword evidence="2" id="KW-1185">Reference proteome</keyword>
<dbReference type="Proteomes" id="UP001060085">
    <property type="component" value="Linkage Group LG05"/>
</dbReference>
<proteinExistence type="predicted"/>
<evidence type="ECO:0000313" key="1">
    <source>
        <dbReference type="EMBL" id="KAI5661929.1"/>
    </source>
</evidence>
<gene>
    <name evidence="1" type="ORF">M9H77_21252</name>
</gene>
<organism evidence="1 2">
    <name type="scientific">Catharanthus roseus</name>
    <name type="common">Madagascar periwinkle</name>
    <name type="synonym">Vinca rosea</name>
    <dbReference type="NCBI Taxonomy" id="4058"/>
    <lineage>
        <taxon>Eukaryota</taxon>
        <taxon>Viridiplantae</taxon>
        <taxon>Streptophyta</taxon>
        <taxon>Embryophyta</taxon>
        <taxon>Tracheophyta</taxon>
        <taxon>Spermatophyta</taxon>
        <taxon>Magnoliopsida</taxon>
        <taxon>eudicotyledons</taxon>
        <taxon>Gunneridae</taxon>
        <taxon>Pentapetalae</taxon>
        <taxon>asterids</taxon>
        <taxon>lamiids</taxon>
        <taxon>Gentianales</taxon>
        <taxon>Apocynaceae</taxon>
        <taxon>Rauvolfioideae</taxon>
        <taxon>Vinceae</taxon>
        <taxon>Catharanthinae</taxon>
        <taxon>Catharanthus</taxon>
    </lineage>
</organism>
<reference evidence="2" key="1">
    <citation type="journal article" date="2023" name="Nat. Plants">
        <title>Single-cell RNA sequencing provides a high-resolution roadmap for understanding the multicellular compartmentation of specialized metabolism.</title>
        <authorList>
            <person name="Sun S."/>
            <person name="Shen X."/>
            <person name="Li Y."/>
            <person name="Li Y."/>
            <person name="Wang S."/>
            <person name="Li R."/>
            <person name="Zhang H."/>
            <person name="Shen G."/>
            <person name="Guo B."/>
            <person name="Wei J."/>
            <person name="Xu J."/>
            <person name="St-Pierre B."/>
            <person name="Chen S."/>
            <person name="Sun C."/>
        </authorList>
    </citation>
    <scope>NUCLEOTIDE SEQUENCE [LARGE SCALE GENOMIC DNA]</scope>
</reference>
<name>A0ACC0AM70_CATRO</name>
<sequence>MCQESRYYCHWPVTEQRLQFLVEIERSLYSIFHTPKINLQLSSNDQSFDGKDYTISFDSITEGIIDEGMLPLRVFGIALRFFTALVIKGNLCKDDVKIIYQIDIRQSL</sequence>